<accession>I3DW47</accession>
<evidence type="ECO:0000259" key="3">
    <source>
        <dbReference type="PROSITE" id="PS51668"/>
    </source>
</evidence>
<dbReference type="InterPro" id="IPR023370">
    <property type="entry name" value="TrmO-like_N"/>
</dbReference>
<evidence type="ECO:0000256" key="1">
    <source>
        <dbReference type="ARBA" id="ARBA00022691"/>
    </source>
</evidence>
<comment type="similarity">
    <text evidence="2">Belongs to the tRNA methyltransferase O family.</text>
</comment>
<protein>
    <recommendedName>
        <fullName evidence="3">TsaA-like domain-containing protein</fullName>
    </recommendedName>
</protein>
<dbReference type="Gene3D" id="2.40.30.70">
    <property type="entry name" value="YaeB-like"/>
    <property type="match status" value="1"/>
</dbReference>
<dbReference type="PATRIC" id="fig|997296.3.peg.2737"/>
<dbReference type="STRING" id="997296.PB1_12959"/>
<dbReference type="Proteomes" id="UP000010523">
    <property type="component" value="Unassembled WGS sequence"/>
</dbReference>
<dbReference type="SUPFAM" id="SSF118196">
    <property type="entry name" value="YaeB-like"/>
    <property type="match status" value="1"/>
</dbReference>
<feature type="domain" description="TsaA-like" evidence="3">
    <location>
        <begin position="7"/>
        <end position="140"/>
    </location>
</feature>
<dbReference type="RefSeq" id="WP_004436942.1">
    <property type="nucleotide sequence ID" value="NZ_AFEU01000003.1"/>
</dbReference>
<evidence type="ECO:0000256" key="2">
    <source>
        <dbReference type="ARBA" id="ARBA00033753"/>
    </source>
</evidence>
<keyword evidence="5" id="KW-1185">Reference proteome</keyword>
<dbReference type="EMBL" id="AFEU01000003">
    <property type="protein sequence ID" value="EIJ78468.1"/>
    <property type="molecule type" value="Genomic_DNA"/>
</dbReference>
<keyword evidence="1" id="KW-0949">S-adenosyl-L-methionine</keyword>
<dbReference type="InterPro" id="IPR036413">
    <property type="entry name" value="YaeB-like_sf"/>
</dbReference>
<evidence type="ECO:0000313" key="4">
    <source>
        <dbReference type="EMBL" id="EIJ78468.1"/>
    </source>
</evidence>
<gene>
    <name evidence="4" type="ORF">PB1_12959</name>
</gene>
<sequence>MIEQILLTPIGKVISGRIDIKDDYWGSEVATIELDSSQFTEEVLDGLEEFSHVDILYHFHLLDSSKIQKGARHPRNKQEYPKVGIFSQRRKNRPNRIGVSTCKLLRVDGLKITVQALDAIEGTPIIDIKPYMQEFGPREIVKQPNWSKELMKEYFL</sequence>
<proteinExistence type="inferred from homology"/>
<dbReference type="PANTHER" id="PTHR12818:SF0">
    <property type="entry name" value="TRNA (ADENINE(37)-N6)-METHYLTRANSFERASE"/>
    <property type="match status" value="1"/>
</dbReference>
<dbReference type="PANTHER" id="PTHR12818">
    <property type="entry name" value="TRNA (ADENINE(37)-N6)-METHYLTRANSFERASE"/>
    <property type="match status" value="1"/>
</dbReference>
<reference evidence="4 5" key="1">
    <citation type="journal article" date="2012" name="Appl. Environ. Microbiol.">
        <title>Genome Sequence of Thermotolerant Bacillus methanolicus: Features and Regulation Related to Methylotrophy and Production of L-Lysine and L-Glutamate from Methanol.</title>
        <authorList>
            <person name="Heggeset T.M."/>
            <person name="Krog A."/>
            <person name="Balzer S."/>
            <person name="Wentzel A."/>
            <person name="Ellingsen T.E."/>
            <person name="Brautaset T."/>
        </authorList>
    </citation>
    <scope>NUCLEOTIDE SEQUENCE [LARGE SCALE GENOMIC DNA]</scope>
    <source>
        <strain evidence="4 5">PB1</strain>
    </source>
</reference>
<dbReference type="eggNOG" id="COG1720">
    <property type="taxonomic scope" value="Bacteria"/>
</dbReference>
<organism evidence="4 5">
    <name type="scientific">Bacillus methanolicus PB1</name>
    <dbReference type="NCBI Taxonomy" id="997296"/>
    <lineage>
        <taxon>Bacteria</taxon>
        <taxon>Bacillati</taxon>
        <taxon>Bacillota</taxon>
        <taxon>Bacilli</taxon>
        <taxon>Bacillales</taxon>
        <taxon>Bacillaceae</taxon>
        <taxon>Bacillus</taxon>
    </lineage>
</organism>
<dbReference type="OrthoDB" id="9799092at2"/>
<comment type="caution">
    <text evidence="4">The sequence shown here is derived from an EMBL/GenBank/DDBJ whole genome shotgun (WGS) entry which is preliminary data.</text>
</comment>
<dbReference type="CDD" id="cd09281">
    <property type="entry name" value="UPF0066"/>
    <property type="match status" value="1"/>
</dbReference>
<dbReference type="PROSITE" id="PS51668">
    <property type="entry name" value="TSAA_2"/>
    <property type="match status" value="1"/>
</dbReference>
<dbReference type="AlphaFoldDB" id="I3DW47"/>
<name>I3DW47_BACMT</name>
<dbReference type="Pfam" id="PF01980">
    <property type="entry name" value="TrmO_N"/>
    <property type="match status" value="1"/>
</dbReference>
<evidence type="ECO:0000313" key="5">
    <source>
        <dbReference type="Proteomes" id="UP000010523"/>
    </source>
</evidence>
<dbReference type="InterPro" id="IPR040372">
    <property type="entry name" value="YaeB-like"/>
</dbReference>
<dbReference type="InterPro" id="IPR036414">
    <property type="entry name" value="YaeB_N_sf"/>
</dbReference>